<keyword evidence="2" id="KW-1185">Reference proteome</keyword>
<proteinExistence type="predicted"/>
<name>A0ABX6T8U2_9SPHN</name>
<dbReference type="EMBL" id="CP060782">
    <property type="protein sequence ID" value="QNP46271.1"/>
    <property type="molecule type" value="Genomic_DNA"/>
</dbReference>
<gene>
    <name evidence="1" type="ORF">H9L14_03355</name>
</gene>
<evidence type="ECO:0000313" key="2">
    <source>
        <dbReference type="Proteomes" id="UP000516105"/>
    </source>
</evidence>
<reference evidence="1 2" key="1">
    <citation type="submission" date="2020-08" db="EMBL/GenBank/DDBJ databases">
        <title>Genome sequence of Sphingomonas sediminicola KACC 15039T.</title>
        <authorList>
            <person name="Hyun D.-W."/>
            <person name="Bae J.-W."/>
        </authorList>
    </citation>
    <scope>NUCLEOTIDE SEQUENCE [LARGE SCALE GENOMIC DNA]</scope>
    <source>
        <strain evidence="1 2">KACC 15039</strain>
    </source>
</reference>
<accession>A0ABX6T8U2</accession>
<evidence type="ECO:0000313" key="1">
    <source>
        <dbReference type="EMBL" id="QNP46271.1"/>
    </source>
</evidence>
<organism evidence="1 2">
    <name type="scientific">Sphingomonas sediminicola</name>
    <dbReference type="NCBI Taxonomy" id="386874"/>
    <lineage>
        <taxon>Bacteria</taxon>
        <taxon>Pseudomonadati</taxon>
        <taxon>Pseudomonadota</taxon>
        <taxon>Alphaproteobacteria</taxon>
        <taxon>Sphingomonadales</taxon>
        <taxon>Sphingomonadaceae</taxon>
        <taxon>Sphingomonas</taxon>
    </lineage>
</organism>
<dbReference type="RefSeq" id="WP_187709224.1">
    <property type="nucleotide sequence ID" value="NZ_CP060782.1"/>
</dbReference>
<dbReference type="Proteomes" id="UP000516105">
    <property type="component" value="Chromosome"/>
</dbReference>
<protein>
    <submittedName>
        <fullName evidence="1">Uncharacterized protein</fullName>
    </submittedName>
</protein>
<sequence>MQLSNFYRQSWDRADEGKRGLLLGTRQQFNVRRDARASPDCLTTAYVARLREIGDIIAGRKSR</sequence>